<reference evidence="6 7" key="1">
    <citation type="submission" date="2019-03" db="EMBL/GenBank/DDBJ databases">
        <title>Draft genome of Massilia hortus sp. nov., a novel bacterial species of the Oxalobacteraceae family.</title>
        <authorList>
            <person name="Peta V."/>
            <person name="Raths R."/>
            <person name="Bucking H."/>
        </authorList>
    </citation>
    <scope>NUCLEOTIDE SEQUENCE [LARGE SCALE GENOMIC DNA]</scope>
    <source>
        <strain evidence="6 7">ONC3</strain>
    </source>
</reference>
<feature type="domain" description="Beta-ketoacyl-[acyl-carrier-protein] synthase III C-terminal" evidence="4">
    <location>
        <begin position="284"/>
        <end position="371"/>
    </location>
</feature>
<dbReference type="Proteomes" id="UP000297258">
    <property type="component" value="Unassembled WGS sequence"/>
</dbReference>
<evidence type="ECO:0000256" key="1">
    <source>
        <dbReference type="ARBA" id="ARBA00022679"/>
    </source>
</evidence>
<dbReference type="CDD" id="cd00830">
    <property type="entry name" value="KAS_III"/>
    <property type="match status" value="1"/>
</dbReference>
<dbReference type="GO" id="GO:0006633">
    <property type="term" value="P:fatty acid biosynthetic process"/>
    <property type="evidence" value="ECO:0007669"/>
    <property type="project" value="InterPro"/>
</dbReference>
<dbReference type="InterPro" id="IPR013751">
    <property type="entry name" value="ACP_syn_III_N"/>
</dbReference>
<keyword evidence="2" id="KW-0012">Acyltransferase</keyword>
<dbReference type="OrthoDB" id="4336181at2"/>
<keyword evidence="3" id="KW-0472">Membrane</keyword>
<dbReference type="Pfam" id="PF08541">
    <property type="entry name" value="ACP_syn_III_C"/>
    <property type="match status" value="1"/>
</dbReference>
<dbReference type="SUPFAM" id="SSF53901">
    <property type="entry name" value="Thiolase-like"/>
    <property type="match status" value="1"/>
</dbReference>
<feature type="transmembrane region" description="Helical" evidence="3">
    <location>
        <begin position="351"/>
        <end position="370"/>
    </location>
</feature>
<dbReference type="PANTHER" id="PTHR34069:SF2">
    <property type="entry name" value="BETA-KETOACYL-[ACYL-CARRIER-PROTEIN] SYNTHASE III"/>
    <property type="match status" value="1"/>
</dbReference>
<evidence type="ECO:0000256" key="3">
    <source>
        <dbReference type="SAM" id="Phobius"/>
    </source>
</evidence>
<organism evidence="6 7">
    <name type="scientific">Massilia horti</name>
    <dbReference type="NCBI Taxonomy" id="2562153"/>
    <lineage>
        <taxon>Bacteria</taxon>
        <taxon>Pseudomonadati</taxon>
        <taxon>Pseudomonadota</taxon>
        <taxon>Betaproteobacteria</taxon>
        <taxon>Burkholderiales</taxon>
        <taxon>Oxalobacteraceae</taxon>
        <taxon>Telluria group</taxon>
        <taxon>Massilia</taxon>
    </lineage>
</organism>
<dbReference type="RefSeq" id="WP_135191022.1">
    <property type="nucleotide sequence ID" value="NZ_SPUM01000118.1"/>
</dbReference>
<dbReference type="EMBL" id="SPUM01000118">
    <property type="protein sequence ID" value="TFW29895.1"/>
    <property type="molecule type" value="Genomic_DNA"/>
</dbReference>
<keyword evidence="1" id="KW-0808">Transferase</keyword>
<sequence>MKAVVISGTGLFTPPYSISNDELVLAFNAYAERFNAEHADAIAAGTVAAIEPSSSGFIEKASGIKSRYVMEKSGILDPARMTPRIAERGDDEPSLQAEMCVAAAREALARAGRLPADIDMVLVACSNMQRPYPAMAVEVQELLGIEGYGFDMNVACSSATFGIQTAAAAVQAGQARAVLVLNPEITSGHLNFRDRDSHFIFGDACTALVVEAAETARGAHQFEIVESKLKTKFSNNIRNNFGFMNRFDEAGIGQPDKLFRQQGRKVFKEVCPMAAEMIRDTVTAAGLEVGQVSRYWLHQANLNMNLLIARTLLGRDAAPEEAPVILDTYANTSSAGSIIAFHKYQDDLPQGALGVICSFGAGYSIGCVVVRKK</sequence>
<protein>
    <submittedName>
        <fullName evidence="6">Beta-ketoacyl-ACP synthase III</fullName>
    </submittedName>
</protein>
<proteinExistence type="predicted"/>
<dbReference type="PANTHER" id="PTHR34069">
    <property type="entry name" value="3-OXOACYL-[ACYL-CARRIER-PROTEIN] SYNTHASE 3"/>
    <property type="match status" value="1"/>
</dbReference>
<evidence type="ECO:0000256" key="2">
    <source>
        <dbReference type="ARBA" id="ARBA00023315"/>
    </source>
</evidence>
<dbReference type="GO" id="GO:0044550">
    <property type="term" value="P:secondary metabolite biosynthetic process"/>
    <property type="evidence" value="ECO:0007669"/>
    <property type="project" value="TreeGrafter"/>
</dbReference>
<dbReference type="AlphaFoldDB" id="A0A4Y9STV0"/>
<comment type="caution">
    <text evidence="6">The sequence shown here is derived from an EMBL/GenBank/DDBJ whole genome shotgun (WGS) entry which is preliminary data.</text>
</comment>
<dbReference type="InterPro" id="IPR013747">
    <property type="entry name" value="ACP_syn_III_C"/>
</dbReference>
<evidence type="ECO:0000313" key="7">
    <source>
        <dbReference type="Proteomes" id="UP000297258"/>
    </source>
</evidence>
<dbReference type="Pfam" id="PF08545">
    <property type="entry name" value="ACP_syn_III"/>
    <property type="match status" value="1"/>
</dbReference>
<gene>
    <name evidence="6" type="ORF">E4O92_17940</name>
</gene>
<keyword evidence="3" id="KW-0812">Transmembrane</keyword>
<accession>A0A4Y9STV0</accession>
<evidence type="ECO:0000259" key="5">
    <source>
        <dbReference type="Pfam" id="PF08545"/>
    </source>
</evidence>
<evidence type="ECO:0000313" key="6">
    <source>
        <dbReference type="EMBL" id="TFW29895.1"/>
    </source>
</evidence>
<keyword evidence="7" id="KW-1185">Reference proteome</keyword>
<evidence type="ECO:0000259" key="4">
    <source>
        <dbReference type="Pfam" id="PF08541"/>
    </source>
</evidence>
<dbReference type="GO" id="GO:0004315">
    <property type="term" value="F:3-oxoacyl-[acyl-carrier-protein] synthase activity"/>
    <property type="evidence" value="ECO:0007669"/>
    <property type="project" value="InterPro"/>
</dbReference>
<dbReference type="NCBIfam" id="NF005703">
    <property type="entry name" value="PRK07515.1"/>
    <property type="match status" value="1"/>
</dbReference>
<keyword evidence="3" id="KW-1133">Transmembrane helix</keyword>
<dbReference type="Gene3D" id="3.40.47.10">
    <property type="match status" value="2"/>
</dbReference>
<feature type="domain" description="Beta-ketoacyl-[acyl-carrier-protein] synthase III N-terminal" evidence="5">
    <location>
        <begin position="150"/>
        <end position="229"/>
    </location>
</feature>
<dbReference type="InterPro" id="IPR016039">
    <property type="entry name" value="Thiolase-like"/>
</dbReference>
<name>A0A4Y9STV0_9BURK</name>